<dbReference type="InterPro" id="IPR036291">
    <property type="entry name" value="NAD(P)-bd_dom_sf"/>
</dbReference>
<sequence>MDRCRIDFYVCEPTASMEDTVVVTGALGGAGSWIVDDLRNDYDVVAMDQTLPESTDIAGVDFQAVDLTDQGTTFETILDADPTTVVHFGNIPHEENHAGGDVYENNVLSTYHTLEAAGRTGADVVWASSETVYGTHWPEPELPESLPVTETHPVKPWNGYETSKLAGEAAAERVTNAFDVSAVSIRSSWIQYPGRYEITSVREQFDFESADRFGNLWSYIDIRDIVSLVRKAIDQTITGHEVVNAFGPDNFLGVETTEAIKAGFGYLPDNCDLSGDESAYSTLKAKSLLGWEPAHSWKGAEDESPRYPDFARPF</sequence>
<reference evidence="3" key="1">
    <citation type="submission" date="2023-07" db="EMBL/GenBank/DDBJ databases">
        <title>Enrichment on poylsaccharides allowed isolation of novel metabolic and taxonomic groups of Haloarchaea.</title>
        <authorList>
            <person name="Sorokin D.Y."/>
            <person name="Elcheninov A.G."/>
            <person name="Khizhniak T.V."/>
            <person name="Kolganova T.V."/>
            <person name="Kublanov I.V."/>
        </authorList>
    </citation>
    <scope>NUCLEOTIDE SEQUENCE [LARGE SCALE GENOMIC DNA]</scope>
    <source>
        <strain evidence="3">HArc-curdl5-1</strain>
    </source>
</reference>
<dbReference type="Gene3D" id="3.40.50.720">
    <property type="entry name" value="NAD(P)-binding Rossmann-like Domain"/>
    <property type="match status" value="1"/>
</dbReference>
<name>A0ABT2Q6J3_9EURY</name>
<gene>
    <name evidence="2" type="ORF">OB916_13975</name>
</gene>
<proteinExistence type="predicted"/>
<dbReference type="PANTHER" id="PTHR43245">
    <property type="entry name" value="BIFUNCTIONAL POLYMYXIN RESISTANCE PROTEIN ARNA"/>
    <property type="match status" value="1"/>
</dbReference>
<keyword evidence="3" id="KW-1185">Reference proteome</keyword>
<dbReference type="RefSeq" id="WP_315909905.1">
    <property type="nucleotide sequence ID" value="NZ_JAOPKC010000021.1"/>
</dbReference>
<comment type="caution">
    <text evidence="2">The sequence shown here is derived from an EMBL/GenBank/DDBJ whole genome shotgun (WGS) entry which is preliminary data.</text>
</comment>
<dbReference type="SUPFAM" id="SSF51735">
    <property type="entry name" value="NAD(P)-binding Rossmann-fold domains"/>
    <property type="match status" value="1"/>
</dbReference>
<protein>
    <submittedName>
        <fullName evidence="2">NAD(P)-dependent oxidoreductase</fullName>
    </submittedName>
</protein>
<dbReference type="InterPro" id="IPR050177">
    <property type="entry name" value="Lipid_A_modif_metabolic_enz"/>
</dbReference>
<accession>A0ABT2Q6J3</accession>
<evidence type="ECO:0000313" key="2">
    <source>
        <dbReference type="EMBL" id="MCU4719156.1"/>
    </source>
</evidence>
<dbReference type="InterPro" id="IPR001509">
    <property type="entry name" value="Epimerase_deHydtase"/>
</dbReference>
<organism evidence="2 3">
    <name type="scientific">Halapricum hydrolyticum</name>
    <dbReference type="NCBI Taxonomy" id="2979991"/>
    <lineage>
        <taxon>Archaea</taxon>
        <taxon>Methanobacteriati</taxon>
        <taxon>Methanobacteriota</taxon>
        <taxon>Stenosarchaea group</taxon>
        <taxon>Halobacteria</taxon>
        <taxon>Halobacteriales</taxon>
        <taxon>Haloarculaceae</taxon>
        <taxon>Halapricum</taxon>
    </lineage>
</organism>
<dbReference type="CDD" id="cd08946">
    <property type="entry name" value="SDR_e"/>
    <property type="match status" value="1"/>
</dbReference>
<dbReference type="Proteomes" id="UP001208186">
    <property type="component" value="Unassembled WGS sequence"/>
</dbReference>
<evidence type="ECO:0000259" key="1">
    <source>
        <dbReference type="Pfam" id="PF01370"/>
    </source>
</evidence>
<dbReference type="PANTHER" id="PTHR43245:SF55">
    <property type="entry name" value="NAD(P)-BINDING DOMAIN-CONTAINING PROTEIN"/>
    <property type="match status" value="1"/>
</dbReference>
<dbReference type="Pfam" id="PF01370">
    <property type="entry name" value="Epimerase"/>
    <property type="match status" value="1"/>
</dbReference>
<evidence type="ECO:0000313" key="3">
    <source>
        <dbReference type="Proteomes" id="UP001208186"/>
    </source>
</evidence>
<dbReference type="EMBL" id="JAOPKC010000021">
    <property type="protein sequence ID" value="MCU4719156.1"/>
    <property type="molecule type" value="Genomic_DNA"/>
</dbReference>
<feature type="domain" description="NAD-dependent epimerase/dehydratase" evidence="1">
    <location>
        <begin position="21"/>
        <end position="191"/>
    </location>
</feature>